<evidence type="ECO:0000256" key="2">
    <source>
        <dbReference type="SAM" id="Phobius"/>
    </source>
</evidence>
<dbReference type="PANTHER" id="PTHR35394">
    <property type="entry name" value="DUF3176 DOMAIN-CONTAINING PROTEIN"/>
    <property type="match status" value="1"/>
</dbReference>
<feature type="compositionally biased region" description="Low complexity" evidence="1">
    <location>
        <begin position="30"/>
        <end position="41"/>
    </location>
</feature>
<protein>
    <recommendedName>
        <fullName evidence="5">DUF3176 domain containing protein</fullName>
    </recommendedName>
</protein>
<name>A0A6A5WRT5_9PLEO</name>
<evidence type="ECO:0000256" key="1">
    <source>
        <dbReference type="SAM" id="MobiDB-lite"/>
    </source>
</evidence>
<dbReference type="PANTHER" id="PTHR35394:SF5">
    <property type="entry name" value="DUF3176 DOMAIN-CONTAINING PROTEIN"/>
    <property type="match status" value="1"/>
</dbReference>
<gene>
    <name evidence="3" type="ORF">P154DRAFT_543871</name>
</gene>
<feature type="region of interest" description="Disordered" evidence="1">
    <location>
        <begin position="26"/>
        <end position="47"/>
    </location>
</feature>
<keyword evidence="2" id="KW-0812">Transmembrane</keyword>
<evidence type="ECO:0008006" key="5">
    <source>
        <dbReference type="Google" id="ProtNLM"/>
    </source>
</evidence>
<dbReference type="Proteomes" id="UP000799779">
    <property type="component" value="Unassembled WGS sequence"/>
</dbReference>
<dbReference type="Pfam" id="PF11374">
    <property type="entry name" value="DUF3176"/>
    <property type="match status" value="1"/>
</dbReference>
<evidence type="ECO:0000313" key="3">
    <source>
        <dbReference type="EMBL" id="KAF2003489.1"/>
    </source>
</evidence>
<accession>A0A6A5WRT5</accession>
<organism evidence="3 4">
    <name type="scientific">Amniculicola lignicola CBS 123094</name>
    <dbReference type="NCBI Taxonomy" id="1392246"/>
    <lineage>
        <taxon>Eukaryota</taxon>
        <taxon>Fungi</taxon>
        <taxon>Dikarya</taxon>
        <taxon>Ascomycota</taxon>
        <taxon>Pezizomycotina</taxon>
        <taxon>Dothideomycetes</taxon>
        <taxon>Pleosporomycetidae</taxon>
        <taxon>Pleosporales</taxon>
        <taxon>Amniculicolaceae</taxon>
        <taxon>Amniculicola</taxon>
    </lineage>
</organism>
<dbReference type="AlphaFoldDB" id="A0A6A5WRT5"/>
<proteinExistence type="predicted"/>
<evidence type="ECO:0000313" key="4">
    <source>
        <dbReference type="Proteomes" id="UP000799779"/>
    </source>
</evidence>
<feature type="transmembrane region" description="Helical" evidence="2">
    <location>
        <begin position="546"/>
        <end position="568"/>
    </location>
</feature>
<dbReference type="OrthoDB" id="5242705at2759"/>
<dbReference type="InterPro" id="IPR021514">
    <property type="entry name" value="DUF3176"/>
</dbReference>
<feature type="transmembrane region" description="Helical" evidence="2">
    <location>
        <begin position="80"/>
        <end position="100"/>
    </location>
</feature>
<sequence length="650" mass="72676">MSSTTQHQWPEYPEIPTSLDAIHEKGERGSGSFQSTFRSSSEISHTTNFCSPPNIAQRIEKRLWNYNASGSLIKSWLLEILSWVTSAICMGAIVLVLLSLQNKKIPRWPLGLTLNTVASAALLKWSWFHGESKKIGPWGSFLLLIRTKGKHLAALGAAITIFALALDPFFQQGVSQIPRVVRYEPRYAALVRGGVEYIQPDQAVVATAAKFFYDYGIEDMPARNGTSADVPLSCPASNCTWELYNTLGVCSMCEDVSELLTYDCKFMTVDWSANLTGLPSKFEYQNQTVCGYFLDLNSTTQAPVLMSGYIVDGENSTAGEALLMRSFPLVTNPTRRPIFGGSINFKHIRNPIADFLITSAGDNVKKVYKNDRPTTHECVLTWCVKSIQSSYLGGTYKEEIKETLNTTKGDFPWRTELMEVDGMAGYLTFYAENVTIGTHLADQDDEIFGVSNLTMINIIGVTDEILPSITTVGNSTATPFLKFREAQTGKYLLRKPPSNPWLRAKDIPDHLERFATALTNVIRSSASKQFVDGKAYELEAYVFVRWFWLVLPLSLLIGSFFFLIATMIRAATEKYRIGIWKTSAVATLYNGLPDKMQQKITSSTWVGTPRTKAKELRIKLSPHKGWRTSGNILSPMTPKVRRYQPPPGWI</sequence>
<keyword evidence="4" id="KW-1185">Reference proteome</keyword>
<dbReference type="EMBL" id="ML977572">
    <property type="protein sequence ID" value="KAF2003489.1"/>
    <property type="molecule type" value="Genomic_DNA"/>
</dbReference>
<feature type="transmembrane region" description="Helical" evidence="2">
    <location>
        <begin position="152"/>
        <end position="170"/>
    </location>
</feature>
<keyword evidence="2" id="KW-0472">Membrane</keyword>
<reference evidence="3" key="1">
    <citation type="journal article" date="2020" name="Stud. Mycol.">
        <title>101 Dothideomycetes genomes: a test case for predicting lifestyles and emergence of pathogens.</title>
        <authorList>
            <person name="Haridas S."/>
            <person name="Albert R."/>
            <person name="Binder M."/>
            <person name="Bloem J."/>
            <person name="Labutti K."/>
            <person name="Salamov A."/>
            <person name="Andreopoulos B."/>
            <person name="Baker S."/>
            <person name="Barry K."/>
            <person name="Bills G."/>
            <person name="Bluhm B."/>
            <person name="Cannon C."/>
            <person name="Castanera R."/>
            <person name="Culley D."/>
            <person name="Daum C."/>
            <person name="Ezra D."/>
            <person name="Gonzalez J."/>
            <person name="Henrissat B."/>
            <person name="Kuo A."/>
            <person name="Liang C."/>
            <person name="Lipzen A."/>
            <person name="Lutzoni F."/>
            <person name="Magnuson J."/>
            <person name="Mondo S."/>
            <person name="Nolan M."/>
            <person name="Ohm R."/>
            <person name="Pangilinan J."/>
            <person name="Park H.-J."/>
            <person name="Ramirez L."/>
            <person name="Alfaro M."/>
            <person name="Sun H."/>
            <person name="Tritt A."/>
            <person name="Yoshinaga Y."/>
            <person name="Zwiers L.-H."/>
            <person name="Turgeon B."/>
            <person name="Goodwin S."/>
            <person name="Spatafora J."/>
            <person name="Crous P."/>
            <person name="Grigoriev I."/>
        </authorList>
    </citation>
    <scope>NUCLEOTIDE SEQUENCE</scope>
    <source>
        <strain evidence="3">CBS 123094</strain>
    </source>
</reference>
<keyword evidence="2" id="KW-1133">Transmembrane helix</keyword>